<name>A0A2L2XGL7_9FIRM</name>
<dbReference type="AlphaFoldDB" id="A0A2L2XGL7"/>
<reference evidence="3" key="1">
    <citation type="submission" date="2018-02" db="EMBL/GenBank/DDBJ databases">
        <title>Genome sequence of Desulfocucumis palustris strain NAW-5.</title>
        <authorList>
            <person name="Watanabe M."/>
            <person name="Kojima H."/>
            <person name="Fukui M."/>
        </authorList>
    </citation>
    <scope>NUCLEOTIDE SEQUENCE [LARGE SCALE GENOMIC DNA]</scope>
    <source>
        <strain evidence="3">NAW-5</strain>
    </source>
</reference>
<organism evidence="2 3">
    <name type="scientific">Desulfocucumis palustris</name>
    <dbReference type="NCBI Taxonomy" id="1898651"/>
    <lineage>
        <taxon>Bacteria</taxon>
        <taxon>Bacillati</taxon>
        <taxon>Bacillota</taxon>
        <taxon>Clostridia</taxon>
        <taxon>Eubacteriales</taxon>
        <taxon>Desulfocucumaceae</taxon>
        <taxon>Desulfocucumis</taxon>
    </lineage>
</organism>
<protein>
    <submittedName>
        <fullName evidence="2">Uncharacterized protein</fullName>
    </submittedName>
</protein>
<accession>A0A2L2XGL7</accession>
<evidence type="ECO:0000313" key="3">
    <source>
        <dbReference type="Proteomes" id="UP000239549"/>
    </source>
</evidence>
<proteinExistence type="predicted"/>
<evidence type="ECO:0000256" key="1">
    <source>
        <dbReference type="SAM" id="Phobius"/>
    </source>
</evidence>
<keyword evidence="1" id="KW-0472">Membrane</keyword>
<feature type="transmembrane region" description="Helical" evidence="1">
    <location>
        <begin position="45"/>
        <end position="68"/>
    </location>
</feature>
<dbReference type="Proteomes" id="UP000239549">
    <property type="component" value="Unassembled WGS sequence"/>
</dbReference>
<gene>
    <name evidence="2" type="ORF">DCCM_4638</name>
</gene>
<sequence length="70" mass="7718">MSNMNEADKLNKEVGSLASSIRARLVNPAETLENRVSEVEQKVLLLNRICILLSAFTTLSLGGIVYILTR</sequence>
<keyword evidence="1" id="KW-0812">Transmembrane</keyword>
<dbReference type="EMBL" id="BFAV01000172">
    <property type="protein sequence ID" value="GBF35509.1"/>
    <property type="molecule type" value="Genomic_DNA"/>
</dbReference>
<keyword evidence="3" id="KW-1185">Reference proteome</keyword>
<comment type="caution">
    <text evidence="2">The sequence shown here is derived from an EMBL/GenBank/DDBJ whole genome shotgun (WGS) entry which is preliminary data.</text>
</comment>
<keyword evidence="1" id="KW-1133">Transmembrane helix</keyword>
<evidence type="ECO:0000313" key="2">
    <source>
        <dbReference type="EMBL" id="GBF35509.1"/>
    </source>
</evidence>